<dbReference type="Proteomes" id="UP001652660">
    <property type="component" value="Chromosome 6c"/>
</dbReference>
<dbReference type="Pfam" id="PF00996">
    <property type="entry name" value="GDI"/>
    <property type="match status" value="1"/>
</dbReference>
<dbReference type="InterPro" id="IPR054420">
    <property type="entry name" value="RAE1_2_domI_C"/>
</dbReference>
<evidence type="ECO:0000313" key="4">
    <source>
        <dbReference type="RefSeq" id="XP_071909791.1"/>
    </source>
</evidence>
<protein>
    <submittedName>
        <fullName evidence="4">Rab escort protein 1</fullName>
    </submittedName>
</protein>
<dbReference type="SUPFAM" id="SSF54373">
    <property type="entry name" value="FAD-linked reductases, C-terminal domain"/>
    <property type="match status" value="1"/>
</dbReference>
<sequence length="474" mass="52444">MSQKFPSSIQPTNFDLIVIGSGLEETILACAASLGGKTVLIVDHNPFFGGHFASLPLQDFTDFLHTHSKSCPQPELKPGSSSGEFNVLPLTTRPMYSSVEISVYSPEIIDNYGLFSVDLAGHRVLFCADPMMELILKTDRVLNVDIDEFIRFNCLEWMRASYVGLMKMAGHFGHGNDEEDRKIPEENLESPFSELKSIILHAIAMADYDQDNVEDCKYILKTKDGIDRLMLCHSSVARGQGMSVVGLLTDKVVGDYKGVKLDCGQELFSHQLILAPSFNLPSGLAAPPTHFQRNGNHDSRPQDAKDKVVRGVCITASSLKPDIANCLLLYPPQALFPERLTSIRVLHLSSDMNVCPSGMFVDYVSTICEDAAQGKELLTTTINDLFSVPVSGNSEEDSEDHQSANTVVKVKPTLHWSTVYIQEQTVGVFDGVISASMPDGNLQHNNFVDASEKLFQSMYPDEGFFQRKPHRMRS</sequence>
<reference evidence="4" key="1">
    <citation type="submission" date="2025-08" db="UniProtKB">
        <authorList>
            <consortium name="RefSeq"/>
        </authorList>
    </citation>
    <scope>IDENTIFICATION</scope>
    <source>
        <tissue evidence="4">Leaves</tissue>
    </source>
</reference>
<gene>
    <name evidence="4" type="primary">LOC113693302</name>
</gene>
<dbReference type="InterPro" id="IPR018203">
    <property type="entry name" value="GDP_dissociation_inhibitor"/>
</dbReference>
<evidence type="ECO:0000256" key="1">
    <source>
        <dbReference type="ARBA" id="ARBA00005593"/>
    </source>
</evidence>
<dbReference type="Gene3D" id="3.30.519.10">
    <property type="entry name" value="Guanine Nucleotide Dissociation Inhibitor, domain 2"/>
    <property type="match status" value="1"/>
</dbReference>
<comment type="similarity">
    <text evidence="1">Belongs to the Rab GDI family.</text>
</comment>
<dbReference type="Pfam" id="PF22603">
    <property type="entry name" value="RAE1_2_domI_C"/>
    <property type="match status" value="1"/>
</dbReference>
<dbReference type="GeneID" id="113693302"/>
<dbReference type="PRINTS" id="PR00891">
    <property type="entry name" value="RABGDIREP"/>
</dbReference>
<keyword evidence="3" id="KW-1185">Reference proteome</keyword>
<evidence type="ECO:0000259" key="2">
    <source>
        <dbReference type="Pfam" id="PF22603"/>
    </source>
</evidence>
<name>A0ABM4UR86_COFAR</name>
<evidence type="ECO:0000313" key="3">
    <source>
        <dbReference type="Proteomes" id="UP001652660"/>
    </source>
</evidence>
<dbReference type="SUPFAM" id="SSF51905">
    <property type="entry name" value="FAD/NAD(P)-binding domain"/>
    <property type="match status" value="1"/>
</dbReference>
<dbReference type="PANTHER" id="PTHR11787">
    <property type="entry name" value="RAB GDP-DISSOCIATION INHIBITOR"/>
    <property type="match status" value="1"/>
</dbReference>
<dbReference type="InterPro" id="IPR036188">
    <property type="entry name" value="FAD/NAD-bd_sf"/>
</dbReference>
<dbReference type="RefSeq" id="XP_071909791.1">
    <property type="nucleotide sequence ID" value="XM_072053690.1"/>
</dbReference>
<feature type="domain" description="RAE1/2" evidence="2">
    <location>
        <begin position="309"/>
        <end position="437"/>
    </location>
</feature>
<proteinExistence type="inferred from homology"/>
<dbReference type="Gene3D" id="3.50.50.60">
    <property type="entry name" value="FAD/NAD(P)-binding domain"/>
    <property type="match status" value="1"/>
</dbReference>
<organism evidence="3 4">
    <name type="scientific">Coffea arabica</name>
    <name type="common">Arabian coffee</name>
    <dbReference type="NCBI Taxonomy" id="13443"/>
    <lineage>
        <taxon>Eukaryota</taxon>
        <taxon>Viridiplantae</taxon>
        <taxon>Streptophyta</taxon>
        <taxon>Embryophyta</taxon>
        <taxon>Tracheophyta</taxon>
        <taxon>Spermatophyta</taxon>
        <taxon>Magnoliopsida</taxon>
        <taxon>eudicotyledons</taxon>
        <taxon>Gunneridae</taxon>
        <taxon>Pentapetalae</taxon>
        <taxon>asterids</taxon>
        <taxon>lamiids</taxon>
        <taxon>Gentianales</taxon>
        <taxon>Rubiaceae</taxon>
        <taxon>Ixoroideae</taxon>
        <taxon>Gardenieae complex</taxon>
        <taxon>Bertiereae - Coffeeae clade</taxon>
        <taxon>Coffeeae</taxon>
        <taxon>Coffea</taxon>
    </lineage>
</organism>
<accession>A0ABM4UR86</accession>
<dbReference type="PANTHER" id="PTHR11787:SF4">
    <property type="entry name" value="CHM, RAB ESCORT PROTEIN 1"/>
    <property type="match status" value="1"/>
</dbReference>